<evidence type="ECO:0000259" key="2">
    <source>
        <dbReference type="PROSITE" id="PS50041"/>
    </source>
</evidence>
<keyword evidence="1" id="KW-1015">Disulfide bond</keyword>
<dbReference type="SUPFAM" id="SSF56436">
    <property type="entry name" value="C-type lectin-like"/>
    <property type="match status" value="1"/>
</dbReference>
<dbReference type="AlphaFoldDB" id="A0A017T7R8"/>
<gene>
    <name evidence="3" type="ORF">CAP_4292</name>
</gene>
<organism evidence="3 4">
    <name type="scientific">Chondromyces apiculatus DSM 436</name>
    <dbReference type="NCBI Taxonomy" id="1192034"/>
    <lineage>
        <taxon>Bacteria</taxon>
        <taxon>Pseudomonadati</taxon>
        <taxon>Myxococcota</taxon>
        <taxon>Polyangia</taxon>
        <taxon>Polyangiales</taxon>
        <taxon>Polyangiaceae</taxon>
        <taxon>Chondromyces</taxon>
    </lineage>
</organism>
<dbReference type="InterPro" id="IPR018378">
    <property type="entry name" value="C-type_lectin_CS"/>
</dbReference>
<dbReference type="EMBL" id="ASRX01000031">
    <property type="protein sequence ID" value="EYF04616.1"/>
    <property type="molecule type" value="Genomic_DNA"/>
</dbReference>
<proteinExistence type="predicted"/>
<evidence type="ECO:0000256" key="1">
    <source>
        <dbReference type="ARBA" id="ARBA00023157"/>
    </source>
</evidence>
<dbReference type="InterPro" id="IPR016187">
    <property type="entry name" value="CTDL_fold"/>
</dbReference>
<keyword evidence="4" id="KW-1185">Reference proteome</keyword>
<name>A0A017T7R8_9BACT</name>
<dbReference type="InterPro" id="IPR050111">
    <property type="entry name" value="C-type_lectin/snaclec_domain"/>
</dbReference>
<evidence type="ECO:0000313" key="4">
    <source>
        <dbReference type="Proteomes" id="UP000019678"/>
    </source>
</evidence>
<protein>
    <recommendedName>
        <fullName evidence="2">C-type lectin domain-containing protein</fullName>
    </recommendedName>
</protein>
<comment type="caution">
    <text evidence="3">The sequence shown here is derived from an EMBL/GenBank/DDBJ whole genome shotgun (WGS) entry which is preliminary data.</text>
</comment>
<dbReference type="CDD" id="cd00037">
    <property type="entry name" value="CLECT"/>
    <property type="match status" value="1"/>
</dbReference>
<dbReference type="PROSITE" id="PS00615">
    <property type="entry name" value="C_TYPE_LECTIN_1"/>
    <property type="match status" value="1"/>
</dbReference>
<dbReference type="InterPro" id="IPR001304">
    <property type="entry name" value="C-type_lectin-like"/>
</dbReference>
<dbReference type="PROSITE" id="PS50041">
    <property type="entry name" value="C_TYPE_LECTIN_2"/>
    <property type="match status" value="1"/>
</dbReference>
<dbReference type="SMART" id="SM00034">
    <property type="entry name" value="CLECT"/>
    <property type="match status" value="1"/>
</dbReference>
<dbReference type="Gene3D" id="3.10.100.10">
    <property type="entry name" value="Mannose-Binding Protein A, subunit A"/>
    <property type="match status" value="1"/>
</dbReference>
<dbReference type="PANTHER" id="PTHR22803">
    <property type="entry name" value="MANNOSE, PHOSPHOLIPASE, LECTIN RECEPTOR RELATED"/>
    <property type="match status" value="1"/>
</dbReference>
<dbReference type="Proteomes" id="UP000019678">
    <property type="component" value="Unassembled WGS sequence"/>
</dbReference>
<evidence type="ECO:0000313" key="3">
    <source>
        <dbReference type="EMBL" id="EYF04616.1"/>
    </source>
</evidence>
<sequence length="284" mass="31478">MAATNVRVTEADLAKLGQGETFKVDFGARETLYHFHFDRSLDYGRIALVTEDGTETLMSTALADLLASPYSPEIATDKTFVLTAQPENLADLTAEDIVKLRSEGTLVKEATPGGKAIEPQAEEDCVTQIVYHTIIVAGEEVVCETKILVCDGEPACSDVKTFQGHDYLFCNNQEPWQDAAAYCSSFGMRLATINSINEEGFVHAMANMFSTQKWWIGLNDRATEGVYTWENGETSSYSNWYAGEPNNAGGNEDCGQLNRYYPDHGWNDEPCGLHYRFICEGEEN</sequence>
<dbReference type="eggNOG" id="COG2304">
    <property type="taxonomic scope" value="Bacteria"/>
</dbReference>
<feature type="domain" description="C-type lectin" evidence="2">
    <location>
        <begin position="162"/>
        <end position="280"/>
    </location>
</feature>
<dbReference type="InterPro" id="IPR016186">
    <property type="entry name" value="C-type_lectin-like/link_sf"/>
</dbReference>
<reference evidence="3 4" key="1">
    <citation type="submission" date="2013-05" db="EMBL/GenBank/DDBJ databases">
        <title>Genome assembly of Chondromyces apiculatus DSM 436.</title>
        <authorList>
            <person name="Sharma G."/>
            <person name="Khatri I."/>
            <person name="Kaur C."/>
            <person name="Mayilraj S."/>
            <person name="Subramanian S."/>
        </authorList>
    </citation>
    <scope>NUCLEOTIDE SEQUENCE [LARGE SCALE GENOMIC DNA]</scope>
    <source>
        <strain evidence="3 4">DSM 436</strain>
    </source>
</reference>
<dbReference type="Pfam" id="PF00059">
    <property type="entry name" value="Lectin_C"/>
    <property type="match status" value="1"/>
</dbReference>
<dbReference type="STRING" id="1192034.CAP_4292"/>
<accession>A0A017T7R8</accession>